<protein>
    <submittedName>
        <fullName evidence="1">Uncharacterized protein</fullName>
    </submittedName>
</protein>
<accession>A0A1R4HAH1</accession>
<dbReference type="Proteomes" id="UP000195667">
    <property type="component" value="Unassembled WGS sequence"/>
</dbReference>
<evidence type="ECO:0000313" key="1">
    <source>
        <dbReference type="EMBL" id="SJM93209.1"/>
    </source>
</evidence>
<gene>
    <name evidence="1" type="ORF">CRENPOLYSF1_410005</name>
</gene>
<dbReference type="RefSeq" id="WP_176371082.1">
    <property type="nucleotide sequence ID" value="NZ_FUKI01000117.1"/>
</dbReference>
<dbReference type="AlphaFoldDB" id="A0A1R4HAH1"/>
<keyword evidence="2" id="KW-1185">Reference proteome</keyword>
<dbReference type="EMBL" id="FUKI01000117">
    <property type="protein sequence ID" value="SJM93209.1"/>
    <property type="molecule type" value="Genomic_DNA"/>
</dbReference>
<sequence length="145" mass="16025">MMAHYGVKCSKSKFLAAQIRDAERQILMRHDKIDAYTTVLADHLHQQMTASTTLWLAGGFGFILGELTRRQTKKIAGTASKPPRAKTSPVITALKLLTSIQTLYTALPIAWVLRIFHKSRTVPPISGRQSAPLVRDMSVLGGARK</sequence>
<evidence type="ECO:0000313" key="2">
    <source>
        <dbReference type="Proteomes" id="UP000195667"/>
    </source>
</evidence>
<organism evidence="1 2">
    <name type="scientific">Crenothrix polyspora</name>
    <dbReference type="NCBI Taxonomy" id="360316"/>
    <lineage>
        <taxon>Bacteria</taxon>
        <taxon>Pseudomonadati</taxon>
        <taxon>Pseudomonadota</taxon>
        <taxon>Gammaproteobacteria</taxon>
        <taxon>Methylococcales</taxon>
        <taxon>Crenotrichaceae</taxon>
        <taxon>Crenothrix</taxon>
    </lineage>
</organism>
<name>A0A1R4HAH1_9GAMM</name>
<reference evidence="2" key="1">
    <citation type="submission" date="2017-02" db="EMBL/GenBank/DDBJ databases">
        <authorList>
            <person name="Daims H."/>
        </authorList>
    </citation>
    <scope>NUCLEOTIDE SEQUENCE [LARGE SCALE GENOMIC DNA]</scope>
</reference>
<proteinExistence type="predicted"/>